<dbReference type="Gene3D" id="2.40.50.100">
    <property type="match status" value="1"/>
</dbReference>
<evidence type="ECO:0000313" key="3">
    <source>
        <dbReference type="EMBL" id="KLV04757.1"/>
    </source>
</evidence>
<comment type="caution">
    <text evidence="3">The sequence shown here is derived from an EMBL/GenBank/DDBJ whole genome shotgun (WGS) entry which is preliminary data.</text>
</comment>
<dbReference type="NCBIfam" id="TIGR01730">
    <property type="entry name" value="RND_mfp"/>
    <property type="match status" value="1"/>
</dbReference>
<dbReference type="Proteomes" id="UP000036097">
    <property type="component" value="Unassembled WGS sequence"/>
</dbReference>
<gene>
    <name evidence="3" type="ORF">ABT56_13610</name>
</gene>
<protein>
    <submittedName>
        <fullName evidence="3">Acriflavin resistance protein</fullName>
    </submittedName>
</protein>
<evidence type="ECO:0000313" key="4">
    <source>
        <dbReference type="Proteomes" id="UP000036097"/>
    </source>
</evidence>
<evidence type="ECO:0000259" key="2">
    <source>
        <dbReference type="Pfam" id="PF25876"/>
    </source>
</evidence>
<dbReference type="PANTHER" id="PTHR30469:SF20">
    <property type="entry name" value="EFFLUX RND TRANSPORTER PERIPLASMIC ADAPTOR SUBUNIT"/>
    <property type="match status" value="1"/>
</dbReference>
<dbReference type="GO" id="GO:0015562">
    <property type="term" value="F:efflux transmembrane transporter activity"/>
    <property type="evidence" value="ECO:0007669"/>
    <property type="project" value="TreeGrafter"/>
</dbReference>
<proteinExistence type="inferred from homology"/>
<comment type="similarity">
    <text evidence="1">Belongs to the membrane fusion protein (MFP) (TC 8.A.1) family.</text>
</comment>
<dbReference type="AlphaFoldDB" id="A0A0J1JR67"/>
<dbReference type="Gene3D" id="1.10.287.470">
    <property type="entry name" value="Helix hairpin bin"/>
    <property type="match status" value="1"/>
</dbReference>
<dbReference type="GO" id="GO:1990281">
    <property type="term" value="C:efflux pump complex"/>
    <property type="evidence" value="ECO:0007669"/>
    <property type="project" value="TreeGrafter"/>
</dbReference>
<dbReference type="InterPro" id="IPR058624">
    <property type="entry name" value="MdtA-like_HH"/>
</dbReference>
<dbReference type="EMBL" id="LDOT01000020">
    <property type="protein sequence ID" value="KLV04757.1"/>
    <property type="molecule type" value="Genomic_DNA"/>
</dbReference>
<dbReference type="PANTHER" id="PTHR30469">
    <property type="entry name" value="MULTIDRUG RESISTANCE PROTEIN MDTA"/>
    <property type="match status" value="1"/>
</dbReference>
<keyword evidence="4" id="KW-1185">Reference proteome</keyword>
<accession>A0A0J1JR67</accession>
<organism evidence="3 4">
    <name type="scientific">Photobacterium aquae</name>
    <dbReference type="NCBI Taxonomy" id="1195763"/>
    <lineage>
        <taxon>Bacteria</taxon>
        <taxon>Pseudomonadati</taxon>
        <taxon>Pseudomonadota</taxon>
        <taxon>Gammaproteobacteria</taxon>
        <taxon>Vibrionales</taxon>
        <taxon>Vibrionaceae</taxon>
        <taxon>Photobacterium</taxon>
    </lineage>
</organism>
<dbReference type="Gene3D" id="2.40.420.20">
    <property type="match status" value="1"/>
</dbReference>
<dbReference type="InterPro" id="IPR006143">
    <property type="entry name" value="RND_pump_MFP"/>
</dbReference>
<reference evidence="3 4" key="1">
    <citation type="submission" date="2015-05" db="EMBL/GenBank/DDBJ databases">
        <title>Photobacterium galathea sp. nov.</title>
        <authorList>
            <person name="Machado H."/>
            <person name="Gram L."/>
        </authorList>
    </citation>
    <scope>NUCLEOTIDE SEQUENCE [LARGE SCALE GENOMIC DNA]</scope>
    <source>
        <strain evidence="3 4">CGMCC 1.12159</strain>
    </source>
</reference>
<dbReference type="Gene3D" id="2.40.30.170">
    <property type="match status" value="1"/>
</dbReference>
<name>A0A0J1JR67_9GAMM</name>
<dbReference type="STRING" id="1195763.ABT56_13610"/>
<feature type="domain" description="Multidrug resistance protein MdtA-like alpha-helical hairpin" evidence="2">
    <location>
        <begin position="100"/>
        <end position="154"/>
    </location>
</feature>
<dbReference type="SUPFAM" id="SSF111369">
    <property type="entry name" value="HlyD-like secretion proteins"/>
    <property type="match status" value="1"/>
</dbReference>
<dbReference type="PATRIC" id="fig|1195763.3.peg.2885"/>
<dbReference type="PROSITE" id="PS51257">
    <property type="entry name" value="PROKAR_LIPOPROTEIN"/>
    <property type="match status" value="1"/>
</dbReference>
<sequence length="346" mass="37910">MGRMVLASVVLALSVQGCGEKEVVVPEPDSRPVKLVSVSVGNNEMIRTFPAVVEAGDKAVLAFRVSGLLDKVNAHPGDMVRRGQVLAHLNTDELSLLVEQAQANYELAFVQFKRDKELLKTNVVSELDFDRSQAELNQAKADLDKAKANLSYASLVAPYDGTLSLSLVENYEYVAAKEPVMHIQSAGVINVTFQLPDQLLARFEHQSNFDPNPSVTFDTIADQEFSADFKEIDTEADEKTSSYKVTLSMARPEDYNLLPGMAGHVRIALPHGAMGSIPDRAIVREGNKTYLWKVDEQGIVSKVAVILDDRRRIVSGLDDGDLIATSGVAELTDGQKVRAWVKERGL</sequence>
<dbReference type="Pfam" id="PF25876">
    <property type="entry name" value="HH_MFP_RND"/>
    <property type="match status" value="1"/>
</dbReference>
<dbReference type="OrthoDB" id="1185083at2"/>
<evidence type="ECO:0000256" key="1">
    <source>
        <dbReference type="ARBA" id="ARBA00009477"/>
    </source>
</evidence>